<dbReference type="OrthoDB" id="7927554at2"/>
<evidence type="ECO:0000313" key="2">
    <source>
        <dbReference type="Proteomes" id="UP000297966"/>
    </source>
</evidence>
<dbReference type="Proteomes" id="UP000297966">
    <property type="component" value="Unassembled WGS sequence"/>
</dbReference>
<organism evidence="1 2">
    <name type="scientific">Bradyrhizobium niftali</name>
    <dbReference type="NCBI Taxonomy" id="2560055"/>
    <lineage>
        <taxon>Bacteria</taxon>
        <taxon>Pseudomonadati</taxon>
        <taxon>Pseudomonadota</taxon>
        <taxon>Alphaproteobacteria</taxon>
        <taxon>Hyphomicrobiales</taxon>
        <taxon>Nitrobacteraceae</taxon>
        <taxon>Bradyrhizobium</taxon>
    </lineage>
</organism>
<reference evidence="1 2" key="1">
    <citation type="submission" date="2019-03" db="EMBL/GenBank/DDBJ databases">
        <title>Bradyrhizobium diversity isolated from nodules of Chamaecrista fasciculata.</title>
        <authorList>
            <person name="Klepa M.S."/>
            <person name="Urquiaga M.O."/>
            <person name="Hungria M."/>
            <person name="Delamuta J.R."/>
        </authorList>
    </citation>
    <scope>NUCLEOTIDE SEQUENCE [LARGE SCALE GENOMIC DNA]</scope>
    <source>
        <strain evidence="1 2">CNPSo 3448</strain>
    </source>
</reference>
<keyword evidence="2" id="KW-1185">Reference proteome</keyword>
<sequence length="256" mass="27298">MNRNLLESEMRTVRPGAQVPAHWRAVACGLVLLASCMLAAGAGAGLPHLTALFSAELTPDPATRLPAPTRYSYRGIHTTVVQGVETPLRTKLEATVPAELGNVLAFYRTELGKLGWQEQHDGAVVSADHVQLAFVSPLGPGMLALDRKDSGTTINLVQKNASVATNANVMPEPGQAKLVFANISETDATLTINDRTIKRAAGSYAVSLDLQPGRYSYEVSVPGHPATTNILNFAAGDTWELTVGRDGEAWSPLLLY</sequence>
<comment type="caution">
    <text evidence="1">The sequence shown here is derived from an EMBL/GenBank/DDBJ whole genome shotgun (WGS) entry which is preliminary data.</text>
</comment>
<evidence type="ECO:0000313" key="1">
    <source>
        <dbReference type="EMBL" id="TFV47334.1"/>
    </source>
</evidence>
<protein>
    <submittedName>
        <fullName evidence="1">Uncharacterized protein</fullName>
    </submittedName>
</protein>
<accession>A0A4Y9LWU6</accession>
<proteinExistence type="predicted"/>
<name>A0A4Y9LWU6_9BRAD</name>
<dbReference type="AlphaFoldDB" id="A0A4Y9LWU6"/>
<dbReference type="EMBL" id="SPQT01000008">
    <property type="protein sequence ID" value="TFV47334.1"/>
    <property type="molecule type" value="Genomic_DNA"/>
</dbReference>
<gene>
    <name evidence="1" type="ORF">E4K65_16730</name>
</gene>